<feature type="compositionally biased region" description="Polar residues" evidence="1">
    <location>
        <begin position="1"/>
        <end position="10"/>
    </location>
</feature>
<comment type="caution">
    <text evidence="2">The sequence shown here is derived from an EMBL/GenBank/DDBJ whole genome shotgun (WGS) entry which is preliminary data.</text>
</comment>
<dbReference type="PANTHER" id="PTHR42037">
    <property type="match status" value="1"/>
</dbReference>
<evidence type="ECO:0000313" key="2">
    <source>
        <dbReference type="EMBL" id="KAH7014572.1"/>
    </source>
</evidence>
<name>A0A9P8XSG5_9PEZI</name>
<feature type="region of interest" description="Disordered" evidence="1">
    <location>
        <begin position="1"/>
        <end position="24"/>
    </location>
</feature>
<accession>A0A9P8XSG5</accession>
<protein>
    <submittedName>
        <fullName evidence="2">Uncharacterized protein</fullName>
    </submittedName>
</protein>
<dbReference type="EMBL" id="JAGTJQ010000013">
    <property type="protein sequence ID" value="KAH7014572.1"/>
    <property type="molecule type" value="Genomic_DNA"/>
</dbReference>
<gene>
    <name evidence="2" type="ORF">B0I36DRAFT_255249</name>
</gene>
<dbReference type="AlphaFoldDB" id="A0A9P8XSG5"/>
<feature type="region of interest" description="Disordered" evidence="1">
    <location>
        <begin position="438"/>
        <end position="462"/>
    </location>
</feature>
<dbReference type="Proteomes" id="UP000756346">
    <property type="component" value="Unassembled WGS sequence"/>
</dbReference>
<feature type="compositionally biased region" description="Polar residues" evidence="1">
    <location>
        <begin position="447"/>
        <end position="462"/>
    </location>
</feature>
<dbReference type="RefSeq" id="XP_046005539.1">
    <property type="nucleotide sequence ID" value="XM_046150866.1"/>
</dbReference>
<dbReference type="PANTHER" id="PTHR42037:SF1">
    <property type="match status" value="1"/>
</dbReference>
<evidence type="ECO:0000256" key="1">
    <source>
        <dbReference type="SAM" id="MobiDB-lite"/>
    </source>
</evidence>
<dbReference type="OrthoDB" id="3251507at2759"/>
<keyword evidence="3" id="KW-1185">Reference proteome</keyword>
<dbReference type="InterPro" id="IPR027796">
    <property type="entry name" value="OTT_1508_deam-like"/>
</dbReference>
<evidence type="ECO:0000313" key="3">
    <source>
        <dbReference type="Proteomes" id="UP000756346"/>
    </source>
</evidence>
<dbReference type="GeneID" id="70180412"/>
<sequence length="462" mass="52007">MLPPSQQNTNERYEASKPSLTAENRRIPDSVEASLLSAKEQLSLRLVLFSALTEYQDAPKAREATKNAGRTHRRDFLDAFAYLCDVEKGGATVTAAALEQLEHSNFLWLAANEGISQDVKAYAETLLRGLQQPHFQGLEEWIFRQAVTKCAPRIETYQQGVKHHATACRMQLRILLERDDTIVLHVRRILKRLSEPKNQDAATFVDFCHNMKPKDISDILTAGEQVGDPDQDFEKLRHFIHGLAATRAKSHVVVEAARLDPALRNITEIRTVHAPSEVRLRMSAEIFKPYDIVWDICKASHNQYHNLSALHAIVERDSPLMRVTLRSEMARKGQSTITRVHAELQVADRFSRDKMVFLGNDRYIGCSKPACYFCFNWLKFHHKNFVLPATHSKIIIGCRAPDDGLHEPGARILAETYAKVSNGVGEDILNFLLNSPGGEGSRPRRLQFQSTEGPSLAPSTVG</sequence>
<dbReference type="Pfam" id="PF14441">
    <property type="entry name" value="OTT_1508_deam"/>
    <property type="match status" value="1"/>
</dbReference>
<proteinExistence type="predicted"/>
<reference evidence="2" key="1">
    <citation type="journal article" date="2021" name="Nat. Commun.">
        <title>Genetic determinants of endophytism in the Arabidopsis root mycobiome.</title>
        <authorList>
            <person name="Mesny F."/>
            <person name="Miyauchi S."/>
            <person name="Thiergart T."/>
            <person name="Pickel B."/>
            <person name="Atanasova L."/>
            <person name="Karlsson M."/>
            <person name="Huettel B."/>
            <person name="Barry K.W."/>
            <person name="Haridas S."/>
            <person name="Chen C."/>
            <person name="Bauer D."/>
            <person name="Andreopoulos W."/>
            <person name="Pangilinan J."/>
            <person name="LaButti K."/>
            <person name="Riley R."/>
            <person name="Lipzen A."/>
            <person name="Clum A."/>
            <person name="Drula E."/>
            <person name="Henrissat B."/>
            <person name="Kohler A."/>
            <person name="Grigoriev I.V."/>
            <person name="Martin F.M."/>
            <person name="Hacquard S."/>
        </authorList>
    </citation>
    <scope>NUCLEOTIDE SEQUENCE</scope>
    <source>
        <strain evidence="2">MPI-CAGE-CH-0230</strain>
    </source>
</reference>
<organism evidence="2 3">
    <name type="scientific">Microdochium trichocladiopsis</name>
    <dbReference type="NCBI Taxonomy" id="1682393"/>
    <lineage>
        <taxon>Eukaryota</taxon>
        <taxon>Fungi</taxon>
        <taxon>Dikarya</taxon>
        <taxon>Ascomycota</taxon>
        <taxon>Pezizomycotina</taxon>
        <taxon>Sordariomycetes</taxon>
        <taxon>Xylariomycetidae</taxon>
        <taxon>Xylariales</taxon>
        <taxon>Microdochiaceae</taxon>
        <taxon>Microdochium</taxon>
    </lineage>
</organism>